<keyword evidence="1" id="KW-0472">Membrane</keyword>
<feature type="transmembrane region" description="Helical" evidence="1">
    <location>
        <begin position="69"/>
        <end position="92"/>
    </location>
</feature>
<reference evidence="2 3" key="1">
    <citation type="submission" date="2023-03" db="EMBL/GenBank/DDBJ databases">
        <title>Genome sequence of Microbacterium sp. KACC 23027.</title>
        <authorList>
            <person name="Kim S."/>
            <person name="Heo J."/>
            <person name="Kwon S.-W."/>
        </authorList>
    </citation>
    <scope>NUCLEOTIDE SEQUENCE [LARGE SCALE GENOMIC DNA]</scope>
    <source>
        <strain evidence="2 3">KACC 23027</strain>
    </source>
</reference>
<proteinExistence type="predicted"/>
<gene>
    <name evidence="2" type="ORF">PU630_05060</name>
</gene>
<feature type="transmembrane region" description="Helical" evidence="1">
    <location>
        <begin position="38"/>
        <end position="57"/>
    </location>
</feature>
<evidence type="ECO:0000256" key="1">
    <source>
        <dbReference type="SAM" id="Phobius"/>
    </source>
</evidence>
<sequence>MDTPPDRRVRALRGVVASAVTVLLAALAHTVAGGDAPAPLLLGVAAVLAAPPAVALVGKRPSVMRTTAAVLVAQLVFHGAFALFGSGSTVVFTGGDHAHMGGHMMTTGAPVMAHDPMSFAHLTAAIVTVIMLHRGEWMLRAAGRGIHRLLPLRIMRLPHPVTMRCVRATFRAPRPRTVLLVAGVGRRGPPLPA</sequence>
<dbReference type="EMBL" id="CP119108">
    <property type="protein sequence ID" value="WEG09929.1"/>
    <property type="molecule type" value="Genomic_DNA"/>
</dbReference>
<dbReference type="Proteomes" id="UP001214553">
    <property type="component" value="Chromosome"/>
</dbReference>
<protein>
    <recommendedName>
        <fullName evidence="4">Integral membrane protein</fullName>
    </recommendedName>
</protein>
<keyword evidence="1" id="KW-0812">Transmembrane</keyword>
<dbReference type="RefSeq" id="WP_275279276.1">
    <property type="nucleotide sequence ID" value="NZ_CP119108.1"/>
</dbReference>
<evidence type="ECO:0000313" key="2">
    <source>
        <dbReference type="EMBL" id="WEG09929.1"/>
    </source>
</evidence>
<accession>A0ABY8C0F0</accession>
<keyword evidence="3" id="KW-1185">Reference proteome</keyword>
<organism evidence="2 3">
    <name type="scientific">Microbacterium horticulturae</name>
    <dbReference type="NCBI Taxonomy" id="3028316"/>
    <lineage>
        <taxon>Bacteria</taxon>
        <taxon>Bacillati</taxon>
        <taxon>Actinomycetota</taxon>
        <taxon>Actinomycetes</taxon>
        <taxon>Micrococcales</taxon>
        <taxon>Microbacteriaceae</taxon>
        <taxon>Microbacterium</taxon>
    </lineage>
</organism>
<feature type="transmembrane region" description="Helical" evidence="1">
    <location>
        <begin position="12"/>
        <end position="32"/>
    </location>
</feature>
<feature type="transmembrane region" description="Helical" evidence="1">
    <location>
        <begin position="112"/>
        <end position="132"/>
    </location>
</feature>
<evidence type="ECO:0008006" key="4">
    <source>
        <dbReference type="Google" id="ProtNLM"/>
    </source>
</evidence>
<evidence type="ECO:0000313" key="3">
    <source>
        <dbReference type="Proteomes" id="UP001214553"/>
    </source>
</evidence>
<keyword evidence="1" id="KW-1133">Transmembrane helix</keyword>
<name>A0ABY8C0F0_9MICO</name>